<evidence type="ECO:0000256" key="2">
    <source>
        <dbReference type="ARBA" id="ARBA00022490"/>
    </source>
</evidence>
<dbReference type="GO" id="GO:0005737">
    <property type="term" value="C:cytoplasm"/>
    <property type="evidence" value="ECO:0007669"/>
    <property type="project" value="UniProtKB-SubCell"/>
</dbReference>
<organism evidence="4 5">
    <name type="scientific">Novipirellula herctigrandis</name>
    <dbReference type="NCBI Taxonomy" id="2527986"/>
    <lineage>
        <taxon>Bacteria</taxon>
        <taxon>Pseudomonadati</taxon>
        <taxon>Planctomycetota</taxon>
        <taxon>Planctomycetia</taxon>
        <taxon>Pirellulales</taxon>
        <taxon>Pirellulaceae</taxon>
        <taxon>Novipirellula</taxon>
    </lineage>
</organism>
<proteinExistence type="predicted"/>
<keyword evidence="5" id="KW-1185">Reference proteome</keyword>
<evidence type="ECO:0000256" key="1">
    <source>
        <dbReference type="ARBA" id="ARBA00004496"/>
    </source>
</evidence>
<dbReference type="EMBL" id="SJPJ01000001">
    <property type="protein sequence ID" value="TWT84581.1"/>
    <property type="molecule type" value="Genomic_DNA"/>
</dbReference>
<accession>A0A5C5ZCP9</accession>
<evidence type="ECO:0000313" key="4">
    <source>
        <dbReference type="EMBL" id="TWT84581.1"/>
    </source>
</evidence>
<dbReference type="PANTHER" id="PTHR31250:SF27">
    <property type="entry name" value="IQ DOMAIN-CONTAINING PROTEIN IQM5"/>
    <property type="match status" value="1"/>
</dbReference>
<dbReference type="PANTHER" id="PTHR31250">
    <property type="entry name" value="IQ DOMAIN-CONTAINING PROTEIN IQM3"/>
    <property type="match status" value="1"/>
</dbReference>
<feature type="region of interest" description="Disordered" evidence="3">
    <location>
        <begin position="1"/>
        <end position="31"/>
    </location>
</feature>
<evidence type="ECO:0000313" key="5">
    <source>
        <dbReference type="Proteomes" id="UP000315010"/>
    </source>
</evidence>
<gene>
    <name evidence="4" type="ORF">CA13_60610</name>
</gene>
<dbReference type="InterPro" id="IPR044159">
    <property type="entry name" value="IQM"/>
</dbReference>
<dbReference type="AlphaFoldDB" id="A0A5C5ZCP9"/>
<comment type="caution">
    <text evidence="4">The sequence shown here is derived from an EMBL/GenBank/DDBJ whole genome shotgun (WGS) entry which is preliminary data.</text>
</comment>
<protein>
    <submittedName>
        <fullName evidence="4">Uncharacterized protein</fullName>
    </submittedName>
</protein>
<comment type="subcellular location">
    <subcellularLocation>
        <location evidence="1">Cytoplasm</location>
    </subcellularLocation>
</comment>
<name>A0A5C5ZCP9_9BACT</name>
<dbReference type="Proteomes" id="UP000315010">
    <property type="component" value="Unassembled WGS sequence"/>
</dbReference>
<sequence length="325" mass="36568">MCPPTPAIPSREGRPSIASVKGPPPTRSYQNLPTLAKWKADTLPGREANSPTRHATEPVLRSIDGMLMDLNNETENDGNYLFILGQLFFATMSWLNLYKRNKRMPPECRPPVLSLNLFAANDLARVLRCSLDNLAGTLQELYGVNMSEHGVNQDRDPTISAQYRSAKQRMRYRVYIFDGVAMRNERRKLWKIDTGVDNSTCGNRKGELFVLSMSNELYVGMPHKHSFFMGGIPVQTAGTVEFGKGKLVAIKNDSGHYQPVDLSLVKALQYFRIHGMNINDVKVSTVRFKNNRGAGDASTTGAEFMRSHGNWEAIFKKAPHQMFRK</sequence>
<keyword evidence="2" id="KW-0963">Cytoplasm</keyword>
<reference evidence="4 5" key="1">
    <citation type="submission" date="2019-02" db="EMBL/GenBank/DDBJ databases">
        <title>Deep-cultivation of Planctomycetes and their phenomic and genomic characterization uncovers novel biology.</title>
        <authorList>
            <person name="Wiegand S."/>
            <person name="Jogler M."/>
            <person name="Boedeker C."/>
            <person name="Pinto D."/>
            <person name="Vollmers J."/>
            <person name="Rivas-Marin E."/>
            <person name="Kohn T."/>
            <person name="Peeters S.H."/>
            <person name="Heuer A."/>
            <person name="Rast P."/>
            <person name="Oberbeckmann S."/>
            <person name="Bunk B."/>
            <person name="Jeske O."/>
            <person name="Meyerdierks A."/>
            <person name="Storesund J.E."/>
            <person name="Kallscheuer N."/>
            <person name="Luecker S."/>
            <person name="Lage O.M."/>
            <person name="Pohl T."/>
            <person name="Merkel B.J."/>
            <person name="Hornburger P."/>
            <person name="Mueller R.-W."/>
            <person name="Bruemmer F."/>
            <person name="Labrenz M."/>
            <person name="Spormann A.M."/>
            <person name="Op Den Camp H."/>
            <person name="Overmann J."/>
            <person name="Amann R."/>
            <person name="Jetten M.S.M."/>
            <person name="Mascher T."/>
            <person name="Medema M.H."/>
            <person name="Devos D.P."/>
            <person name="Kaster A.-K."/>
            <person name="Ovreas L."/>
            <person name="Rohde M."/>
            <person name="Galperin M.Y."/>
            <person name="Jogler C."/>
        </authorList>
    </citation>
    <scope>NUCLEOTIDE SEQUENCE [LARGE SCALE GENOMIC DNA]</scope>
    <source>
        <strain evidence="4 5">CA13</strain>
    </source>
</reference>
<evidence type="ECO:0000256" key="3">
    <source>
        <dbReference type="SAM" id="MobiDB-lite"/>
    </source>
</evidence>